<dbReference type="InterPro" id="IPR039859">
    <property type="entry name" value="PFA4/ZDH16/20/ERF2-like"/>
</dbReference>
<proteinExistence type="predicted"/>
<dbReference type="Proteomes" id="UP001419268">
    <property type="component" value="Unassembled WGS sequence"/>
</dbReference>
<dbReference type="EMBL" id="JBBNAG010000007">
    <property type="protein sequence ID" value="KAK9119080.1"/>
    <property type="molecule type" value="Genomic_DNA"/>
</dbReference>
<keyword evidence="2" id="KW-0472">Membrane</keyword>
<keyword evidence="2" id="KW-0812">Transmembrane</keyword>
<feature type="region of interest" description="Disordered" evidence="1">
    <location>
        <begin position="432"/>
        <end position="479"/>
    </location>
</feature>
<comment type="caution">
    <text evidence="3">The sequence shown here is derived from an EMBL/GenBank/DDBJ whole genome shotgun (WGS) entry which is preliminary data.</text>
</comment>
<accession>A0AAP0NVE1</accession>
<gene>
    <name evidence="3" type="ORF">Scep_017173</name>
</gene>
<keyword evidence="4" id="KW-1185">Reference proteome</keyword>
<keyword evidence="2" id="KW-1133">Transmembrane helix</keyword>
<evidence type="ECO:0000313" key="3">
    <source>
        <dbReference type="EMBL" id="KAK9119080.1"/>
    </source>
</evidence>
<dbReference type="GO" id="GO:0019706">
    <property type="term" value="F:protein-cysteine S-palmitoyltransferase activity"/>
    <property type="evidence" value="ECO:0007669"/>
    <property type="project" value="TreeGrafter"/>
</dbReference>
<evidence type="ECO:0000313" key="4">
    <source>
        <dbReference type="Proteomes" id="UP001419268"/>
    </source>
</evidence>
<dbReference type="PANTHER" id="PTHR22883">
    <property type="entry name" value="ZINC FINGER DHHC DOMAIN CONTAINING PROTEIN"/>
    <property type="match status" value="1"/>
</dbReference>
<evidence type="ECO:0000256" key="2">
    <source>
        <dbReference type="SAM" id="Phobius"/>
    </source>
</evidence>
<sequence length="632" mass="70031">MEKKAEKDMRKEMEVKEQEVENMCQQVEVEVEVKMIMKKNMKEVKVGEMMKKVKVKMEKNSKKKKKWWKVPSMMGPQFCALKGVQQEMRKHGWQLPYHPLQVVAVAVFLALGFAFYVFFVPFVGRKIFQYIVMALYTPLITGVFCLYIWCAAADPGDPGVFKSKKYLNVVDRKKSQVSKLGEDSVSSLNDGNTGTFGEKSVKEGAASMESIGEDPDDKYKDGNSSSGHQCCMFLLGILTCGLIYICWKPHEESPEQQMSEDGMFYCSLCEVEVFKYSKHCRVCDKCVDHFDHHCRASCTILAMVATLPLAQLFFFHGISTYDYIIALREQEQQLVGGQQSPQMSPASSLTGLSSASSFNTFHRAAWCTPPRLFLEDQFDVIPPEAGMSVSSSGKRVLREEASRKKKPGTLKINPWALARLNAEEVSKAAMEARKKSRVLQPVVRQEAPTGLETDSSLGSSGRMAPRPENRRRSSKRVRLPVNLPIEPLAEMSAEAADNNSLASDTSASLAPLQLEARSAFRTSRAMSVTSGIVASSPESSLDSPDHPFRVSSSGAEEARGLTTLSAAGSQKGIPLSRSTSDGYEASGGEDSDRVPSRIMLRPTNWSNLLFNSDKAVKYKAPSSSSQVNSRKP</sequence>
<evidence type="ECO:0000256" key="1">
    <source>
        <dbReference type="SAM" id="MobiDB-lite"/>
    </source>
</evidence>
<organism evidence="3 4">
    <name type="scientific">Stephania cephalantha</name>
    <dbReference type="NCBI Taxonomy" id="152367"/>
    <lineage>
        <taxon>Eukaryota</taxon>
        <taxon>Viridiplantae</taxon>
        <taxon>Streptophyta</taxon>
        <taxon>Embryophyta</taxon>
        <taxon>Tracheophyta</taxon>
        <taxon>Spermatophyta</taxon>
        <taxon>Magnoliopsida</taxon>
        <taxon>Ranunculales</taxon>
        <taxon>Menispermaceae</taxon>
        <taxon>Menispermoideae</taxon>
        <taxon>Cissampelideae</taxon>
        <taxon>Stephania</taxon>
    </lineage>
</organism>
<feature type="transmembrane region" description="Helical" evidence="2">
    <location>
        <begin position="127"/>
        <end position="149"/>
    </location>
</feature>
<reference evidence="3 4" key="1">
    <citation type="submission" date="2024-01" db="EMBL/GenBank/DDBJ databases">
        <title>Genome assemblies of Stephania.</title>
        <authorList>
            <person name="Yang L."/>
        </authorList>
    </citation>
    <scope>NUCLEOTIDE SEQUENCE [LARGE SCALE GENOMIC DNA]</scope>
    <source>
        <strain evidence="3">JXDWG</strain>
        <tissue evidence="3">Leaf</tissue>
    </source>
</reference>
<feature type="region of interest" description="Disordered" evidence="1">
    <location>
        <begin position="534"/>
        <end position="598"/>
    </location>
</feature>
<feature type="transmembrane region" description="Helical" evidence="2">
    <location>
        <begin position="226"/>
        <end position="247"/>
    </location>
</feature>
<dbReference type="GO" id="GO:0006612">
    <property type="term" value="P:protein targeting to membrane"/>
    <property type="evidence" value="ECO:0007669"/>
    <property type="project" value="TreeGrafter"/>
</dbReference>
<dbReference type="AlphaFoldDB" id="A0AAP0NVE1"/>
<name>A0AAP0NVE1_9MAGN</name>
<feature type="transmembrane region" description="Helical" evidence="2">
    <location>
        <begin position="97"/>
        <end position="120"/>
    </location>
</feature>
<protein>
    <recommendedName>
        <fullName evidence="5">Protein S-acyltransferase</fullName>
    </recommendedName>
</protein>
<dbReference type="GO" id="GO:0005783">
    <property type="term" value="C:endoplasmic reticulum"/>
    <property type="evidence" value="ECO:0007669"/>
    <property type="project" value="TreeGrafter"/>
</dbReference>
<evidence type="ECO:0008006" key="5">
    <source>
        <dbReference type="Google" id="ProtNLM"/>
    </source>
</evidence>
<dbReference type="GO" id="GO:0005794">
    <property type="term" value="C:Golgi apparatus"/>
    <property type="evidence" value="ECO:0007669"/>
    <property type="project" value="TreeGrafter"/>
</dbReference>
<dbReference type="PROSITE" id="PS50216">
    <property type="entry name" value="DHHC"/>
    <property type="match status" value="1"/>
</dbReference>
<dbReference type="PANTHER" id="PTHR22883:SF285">
    <property type="entry name" value="S-ACYLTRANSFERASE"/>
    <property type="match status" value="1"/>
</dbReference>